<dbReference type="Gene3D" id="1.20.140.150">
    <property type="match status" value="1"/>
</dbReference>
<keyword evidence="2 5" id="KW-0812">Transmembrane</keyword>
<proteinExistence type="predicted"/>
<comment type="caution">
    <text evidence="6">The sequence shown here is derived from an EMBL/GenBank/DDBJ whole genome shotgun (WGS) entry which is preliminary data.</text>
</comment>
<evidence type="ECO:0000256" key="2">
    <source>
        <dbReference type="ARBA" id="ARBA00022692"/>
    </source>
</evidence>
<dbReference type="PANTHER" id="PTHR21284">
    <property type="entry name" value="EG:80H7.2 PROTEIN"/>
    <property type="match status" value="1"/>
</dbReference>
<feature type="transmembrane region" description="Helical" evidence="5">
    <location>
        <begin position="96"/>
        <end position="126"/>
    </location>
</feature>
<dbReference type="EMBL" id="CAXIEN010000053">
    <property type="protein sequence ID" value="CAL1271262.1"/>
    <property type="molecule type" value="Genomic_DNA"/>
</dbReference>
<dbReference type="GO" id="GO:0016020">
    <property type="term" value="C:membrane"/>
    <property type="evidence" value="ECO:0007669"/>
    <property type="project" value="UniProtKB-SubCell"/>
</dbReference>
<gene>
    <name evidence="6" type="ORF">LARSCL_LOCUS5731</name>
</gene>
<dbReference type="Pfam" id="PF13903">
    <property type="entry name" value="Claudin_2"/>
    <property type="match status" value="1"/>
</dbReference>
<organism evidence="6 7">
    <name type="scientific">Larinioides sclopetarius</name>
    <dbReference type="NCBI Taxonomy" id="280406"/>
    <lineage>
        <taxon>Eukaryota</taxon>
        <taxon>Metazoa</taxon>
        <taxon>Ecdysozoa</taxon>
        <taxon>Arthropoda</taxon>
        <taxon>Chelicerata</taxon>
        <taxon>Arachnida</taxon>
        <taxon>Araneae</taxon>
        <taxon>Araneomorphae</taxon>
        <taxon>Entelegynae</taxon>
        <taxon>Araneoidea</taxon>
        <taxon>Araneidae</taxon>
        <taxon>Larinioides</taxon>
    </lineage>
</organism>
<evidence type="ECO:0000256" key="5">
    <source>
        <dbReference type="SAM" id="Phobius"/>
    </source>
</evidence>
<feature type="transmembrane region" description="Helical" evidence="5">
    <location>
        <begin position="12"/>
        <end position="39"/>
    </location>
</feature>
<evidence type="ECO:0000256" key="4">
    <source>
        <dbReference type="ARBA" id="ARBA00023136"/>
    </source>
</evidence>
<evidence type="ECO:0000313" key="7">
    <source>
        <dbReference type="Proteomes" id="UP001497382"/>
    </source>
</evidence>
<reference evidence="6 7" key="1">
    <citation type="submission" date="2024-04" db="EMBL/GenBank/DDBJ databases">
        <authorList>
            <person name="Rising A."/>
            <person name="Reimegard J."/>
            <person name="Sonavane S."/>
            <person name="Akerstrom W."/>
            <person name="Nylinder S."/>
            <person name="Hedman E."/>
            <person name="Kallberg Y."/>
        </authorList>
    </citation>
    <scope>NUCLEOTIDE SEQUENCE [LARGE SCALE GENOMIC DNA]</scope>
</reference>
<evidence type="ECO:0000313" key="6">
    <source>
        <dbReference type="EMBL" id="CAL1271262.1"/>
    </source>
</evidence>
<accession>A0AAV1ZHP7</accession>
<feature type="transmembrane region" description="Helical" evidence="5">
    <location>
        <begin position="175"/>
        <end position="196"/>
    </location>
</feature>
<keyword evidence="3 5" id="KW-1133">Transmembrane helix</keyword>
<dbReference type="InterPro" id="IPR004031">
    <property type="entry name" value="PMP22/EMP/MP20/Claudin"/>
</dbReference>
<dbReference type="AlphaFoldDB" id="A0AAV1ZHP7"/>
<sequence>MVRKTMNSGKFYPVMVLACAALGVSALCIIIAFTTPYWLVSDGLAPVEKFQKLGLWEACFKHFVDINYRYDREFHGCKWIFDEDYNFIQNFLTPPFFVAVQVLFTLGLVCLILACLVLMVFTLCLLSDKEVFILKLLGGLALASGLLSTVAVITFGANGDERNWMPDPDHNHLSWSFGLAIVGAVTELGAGVLFLIESHLAQRRNKDRNQQVFTLNQVSKA</sequence>
<evidence type="ECO:0000256" key="1">
    <source>
        <dbReference type="ARBA" id="ARBA00004141"/>
    </source>
</evidence>
<dbReference type="GO" id="GO:0005918">
    <property type="term" value="C:septate junction"/>
    <property type="evidence" value="ECO:0007669"/>
    <property type="project" value="TreeGrafter"/>
</dbReference>
<keyword evidence="7" id="KW-1185">Reference proteome</keyword>
<dbReference type="GO" id="GO:0019991">
    <property type="term" value="P:septate junction assembly"/>
    <property type="evidence" value="ECO:0007669"/>
    <property type="project" value="TreeGrafter"/>
</dbReference>
<dbReference type="GO" id="GO:0035151">
    <property type="term" value="P:regulation of tube size, open tracheal system"/>
    <property type="evidence" value="ECO:0007669"/>
    <property type="project" value="TreeGrafter"/>
</dbReference>
<protein>
    <submittedName>
        <fullName evidence="6">Uncharacterized protein</fullName>
    </submittedName>
</protein>
<keyword evidence="4 5" id="KW-0472">Membrane</keyword>
<comment type="subcellular location">
    <subcellularLocation>
        <location evidence="1">Membrane</location>
        <topology evidence="1">Multi-pass membrane protein</topology>
    </subcellularLocation>
</comment>
<evidence type="ECO:0000256" key="3">
    <source>
        <dbReference type="ARBA" id="ARBA00022989"/>
    </source>
</evidence>
<dbReference type="Proteomes" id="UP001497382">
    <property type="component" value="Unassembled WGS sequence"/>
</dbReference>
<dbReference type="PANTHER" id="PTHR21284:SF6">
    <property type="entry name" value="SINUOUS"/>
    <property type="match status" value="1"/>
</dbReference>
<feature type="transmembrane region" description="Helical" evidence="5">
    <location>
        <begin position="133"/>
        <end position="155"/>
    </location>
</feature>
<name>A0AAV1ZHP7_9ARAC</name>